<organism evidence="3 4">
    <name type="scientific">Paenibacillus aquistagni</name>
    <dbReference type="NCBI Taxonomy" id="1852522"/>
    <lineage>
        <taxon>Bacteria</taxon>
        <taxon>Bacillati</taxon>
        <taxon>Bacillota</taxon>
        <taxon>Bacilli</taxon>
        <taxon>Bacillales</taxon>
        <taxon>Paenibacillaceae</taxon>
        <taxon>Paenibacillus</taxon>
    </lineage>
</organism>
<accession>A0A1X7L8E0</accession>
<evidence type="ECO:0000313" key="4">
    <source>
        <dbReference type="Proteomes" id="UP000193834"/>
    </source>
</evidence>
<dbReference type="OrthoDB" id="9809746at2"/>
<dbReference type="InterPro" id="IPR036249">
    <property type="entry name" value="Thioredoxin-like_sf"/>
</dbReference>
<feature type="domain" description="Thioredoxin" evidence="2">
    <location>
        <begin position="13"/>
        <end position="171"/>
    </location>
</feature>
<dbReference type="CDD" id="cd02966">
    <property type="entry name" value="TlpA_like_family"/>
    <property type="match status" value="1"/>
</dbReference>
<dbReference type="InterPro" id="IPR050553">
    <property type="entry name" value="Thioredoxin_ResA/DsbE_sf"/>
</dbReference>
<dbReference type="InterPro" id="IPR013766">
    <property type="entry name" value="Thioredoxin_domain"/>
</dbReference>
<evidence type="ECO:0000259" key="2">
    <source>
        <dbReference type="PROSITE" id="PS51352"/>
    </source>
</evidence>
<evidence type="ECO:0000313" key="3">
    <source>
        <dbReference type="EMBL" id="SMG50091.1"/>
    </source>
</evidence>
<dbReference type="PANTHER" id="PTHR42852:SF13">
    <property type="entry name" value="PROTEIN DIPZ"/>
    <property type="match status" value="1"/>
</dbReference>
<sequence>MKKRAWMLNGMLLVLGLAAIYFIIASQAAKTESVYEDISLKELATGREVQIQYADKPTVLLMFTSWCPYCNEDAPKIVALEEKYRDRLQVYGVNLLYQDEVSELESYVDRHQITYPVLMDETGDMHRKYGRTGFPALFFLNKQGEVVDQILGSTDMETIEASFLRLLEEEA</sequence>
<keyword evidence="3" id="KW-0413">Isomerase</keyword>
<dbReference type="InterPro" id="IPR017937">
    <property type="entry name" value="Thioredoxin_CS"/>
</dbReference>
<dbReference type="PROSITE" id="PS51352">
    <property type="entry name" value="THIOREDOXIN_2"/>
    <property type="match status" value="1"/>
</dbReference>
<dbReference type="GO" id="GO:0016853">
    <property type="term" value="F:isomerase activity"/>
    <property type="evidence" value="ECO:0007669"/>
    <property type="project" value="UniProtKB-KW"/>
</dbReference>
<dbReference type="STRING" id="1852522.SAMN06295960_3089"/>
<dbReference type="AlphaFoldDB" id="A0A1X7L8E0"/>
<dbReference type="GO" id="GO:0016209">
    <property type="term" value="F:antioxidant activity"/>
    <property type="evidence" value="ECO:0007669"/>
    <property type="project" value="InterPro"/>
</dbReference>
<dbReference type="Pfam" id="PF00578">
    <property type="entry name" value="AhpC-TSA"/>
    <property type="match status" value="1"/>
</dbReference>
<keyword evidence="4" id="KW-1185">Reference proteome</keyword>
<evidence type="ECO:0000256" key="1">
    <source>
        <dbReference type="ARBA" id="ARBA00023157"/>
    </source>
</evidence>
<dbReference type="PROSITE" id="PS00194">
    <property type="entry name" value="THIOREDOXIN_1"/>
    <property type="match status" value="1"/>
</dbReference>
<gene>
    <name evidence="3" type="ORF">SAMN06295960_3089</name>
</gene>
<reference evidence="3 4" key="1">
    <citation type="submission" date="2017-04" db="EMBL/GenBank/DDBJ databases">
        <authorList>
            <person name="Afonso C.L."/>
            <person name="Miller P.J."/>
            <person name="Scott M.A."/>
            <person name="Spackman E."/>
            <person name="Goraichik I."/>
            <person name="Dimitrov K.M."/>
            <person name="Suarez D.L."/>
            <person name="Swayne D.E."/>
        </authorList>
    </citation>
    <scope>NUCLEOTIDE SEQUENCE [LARGE SCALE GENOMIC DNA]</scope>
    <source>
        <strain evidence="3 4">11</strain>
    </source>
</reference>
<dbReference type="Proteomes" id="UP000193834">
    <property type="component" value="Unassembled WGS sequence"/>
</dbReference>
<proteinExistence type="predicted"/>
<protein>
    <submittedName>
        <fullName evidence="3">Thiol-disulfide isomerase or thioredoxin</fullName>
    </submittedName>
</protein>
<name>A0A1X7L8E0_9BACL</name>
<dbReference type="EMBL" id="FXAZ01000004">
    <property type="protein sequence ID" value="SMG50091.1"/>
    <property type="molecule type" value="Genomic_DNA"/>
</dbReference>
<dbReference type="PANTHER" id="PTHR42852">
    <property type="entry name" value="THIOL:DISULFIDE INTERCHANGE PROTEIN DSBE"/>
    <property type="match status" value="1"/>
</dbReference>
<dbReference type="Gene3D" id="3.40.30.10">
    <property type="entry name" value="Glutaredoxin"/>
    <property type="match status" value="1"/>
</dbReference>
<dbReference type="GO" id="GO:0016491">
    <property type="term" value="F:oxidoreductase activity"/>
    <property type="evidence" value="ECO:0007669"/>
    <property type="project" value="InterPro"/>
</dbReference>
<keyword evidence="1" id="KW-1015">Disulfide bond</keyword>
<dbReference type="RefSeq" id="WP_085495503.1">
    <property type="nucleotide sequence ID" value="NZ_FXAZ01000004.1"/>
</dbReference>
<dbReference type="SUPFAM" id="SSF52833">
    <property type="entry name" value="Thioredoxin-like"/>
    <property type="match status" value="1"/>
</dbReference>
<dbReference type="InterPro" id="IPR000866">
    <property type="entry name" value="AhpC/TSA"/>
</dbReference>